<name>A0A5P9NKT1_9GAMM</name>
<reference evidence="2 3" key="1">
    <citation type="submission" date="2019-02" db="EMBL/GenBank/DDBJ databases">
        <authorList>
            <person name="Li S.-H."/>
        </authorList>
    </citation>
    <scope>NUCLEOTIDE SEQUENCE [LARGE SCALE GENOMIC DNA]</scope>
    <source>
        <strain evidence="2 3">IMCC14385</strain>
    </source>
</reference>
<keyword evidence="3" id="KW-1185">Reference proteome</keyword>
<feature type="domain" description="Uracil-DNA glycosylase-like" evidence="1">
    <location>
        <begin position="44"/>
        <end position="187"/>
    </location>
</feature>
<gene>
    <name evidence="2" type="ORF">EY643_09330</name>
</gene>
<dbReference type="SUPFAM" id="SSF52141">
    <property type="entry name" value="Uracil-DNA glycosylase-like"/>
    <property type="match status" value="1"/>
</dbReference>
<evidence type="ECO:0000259" key="1">
    <source>
        <dbReference type="Pfam" id="PF03167"/>
    </source>
</evidence>
<dbReference type="RefSeq" id="WP_152661951.1">
    <property type="nucleotide sequence ID" value="NZ_CP036422.1"/>
</dbReference>
<dbReference type="InterPro" id="IPR005122">
    <property type="entry name" value="Uracil-DNA_glycosylase-like"/>
</dbReference>
<dbReference type="Proteomes" id="UP000326287">
    <property type="component" value="Chromosome"/>
</dbReference>
<proteinExistence type="predicted"/>
<protein>
    <recommendedName>
        <fullName evidence="1">Uracil-DNA glycosylase-like domain-containing protein</fullName>
    </recommendedName>
</protein>
<evidence type="ECO:0000313" key="2">
    <source>
        <dbReference type="EMBL" id="QFU75844.1"/>
    </source>
</evidence>
<dbReference type="EMBL" id="CP036422">
    <property type="protein sequence ID" value="QFU75844.1"/>
    <property type="molecule type" value="Genomic_DNA"/>
</dbReference>
<accession>A0A5P9NKT1</accession>
<dbReference type="InterPro" id="IPR036895">
    <property type="entry name" value="Uracil-DNA_glycosylase-like_sf"/>
</dbReference>
<dbReference type="AlphaFoldDB" id="A0A5P9NKT1"/>
<dbReference type="KEGG" id="halc:EY643_09330"/>
<sequence length="202" mass="22651">MEFISHYIATLAACPPSDIIANPYADERLCNNLRVYLQKVFNQPGRRVLLVGEALGYRGGVHTGIPFSSARLARQSRHPFWRDLRKELQIESDVSEATASIVWDYLAARRRIPLCWNGLPFHPHLPSSVASNRAPTAADLRLGEDFLRQLVSAYRPDRIAAVGGKAAVALERALPGQTFYAIRHPSYGGKQDFIRGMDRLLR</sequence>
<dbReference type="CDD" id="cd10035">
    <property type="entry name" value="UDG_like"/>
    <property type="match status" value="1"/>
</dbReference>
<dbReference type="Gene3D" id="3.40.470.10">
    <property type="entry name" value="Uracil-DNA glycosylase-like domain"/>
    <property type="match status" value="1"/>
</dbReference>
<organism evidence="2 3">
    <name type="scientific">Halioglobus maricola</name>
    <dbReference type="NCBI Taxonomy" id="2601894"/>
    <lineage>
        <taxon>Bacteria</taxon>
        <taxon>Pseudomonadati</taxon>
        <taxon>Pseudomonadota</taxon>
        <taxon>Gammaproteobacteria</taxon>
        <taxon>Cellvibrionales</taxon>
        <taxon>Halieaceae</taxon>
        <taxon>Halioglobus</taxon>
    </lineage>
</organism>
<evidence type="ECO:0000313" key="3">
    <source>
        <dbReference type="Proteomes" id="UP000326287"/>
    </source>
</evidence>
<dbReference type="OrthoDB" id="4977218at2"/>
<dbReference type="Pfam" id="PF03167">
    <property type="entry name" value="UDG"/>
    <property type="match status" value="1"/>
</dbReference>